<accession>A0A914WZ92</accession>
<evidence type="ECO:0000256" key="4">
    <source>
        <dbReference type="ARBA" id="ARBA00022989"/>
    </source>
</evidence>
<evidence type="ECO:0000256" key="10">
    <source>
        <dbReference type="SAM" id="MobiDB-lite"/>
    </source>
</evidence>
<sequence>MTNASNSTANISACSIYREMYPDPTTSAWVIVPFAIFYLLIFVTGLVGNVTVMFLTLRERSLQTVQNIFILNLAASDVIVCLLSLPITPVTNVYKLWYFGELMCHLLPWVQGVSVFICTFSLSAIAIDRYILVVHPHTHPLNRRGAFYTAGILWAASVVVTLPYAFYMDVVQYEGICGNFCTEKWPNTHSRRAYTLVVLAAQFVFPFAIMIICYWTIFAHLRDRAETRLRKLNERSHLLETAAQAKSTILDENGTHLNGDNNHCSPSSTLVSDPLMEHQERQRQQLNAQTRRTTAILASMVIIFGLTWLPQNVVSIIMEYDENGNLFWIDSRHNITYLINLITHSLAMTNNVANPVLYAWLNPAFRELLLRTFASIRDKAERRRPFRSDQTHQSLTTNASTLRPMSVNGSVGRPATPSFDDRRHTENAF</sequence>
<keyword evidence="13" id="KW-1185">Reference proteome</keyword>
<evidence type="ECO:0000256" key="8">
    <source>
        <dbReference type="ARBA" id="ARBA00023224"/>
    </source>
</evidence>
<dbReference type="InterPro" id="IPR000276">
    <property type="entry name" value="GPCR_Rhodpsn"/>
</dbReference>
<feature type="region of interest" description="Disordered" evidence="10">
    <location>
        <begin position="382"/>
        <end position="429"/>
    </location>
</feature>
<dbReference type="PRINTS" id="PR01012">
    <property type="entry name" value="NRPEPTIDEYR"/>
</dbReference>
<dbReference type="GO" id="GO:0042923">
    <property type="term" value="F:neuropeptide binding"/>
    <property type="evidence" value="ECO:0007669"/>
    <property type="project" value="TreeGrafter"/>
</dbReference>
<dbReference type="Gene3D" id="1.20.1070.10">
    <property type="entry name" value="Rhodopsin 7-helix transmembrane proteins"/>
    <property type="match status" value="1"/>
</dbReference>
<dbReference type="GO" id="GO:0043005">
    <property type="term" value="C:neuron projection"/>
    <property type="evidence" value="ECO:0007669"/>
    <property type="project" value="TreeGrafter"/>
</dbReference>
<evidence type="ECO:0000256" key="6">
    <source>
        <dbReference type="ARBA" id="ARBA00023136"/>
    </source>
</evidence>
<name>A0A914WZ92_9BILA</name>
<dbReference type="PRINTS" id="PR00237">
    <property type="entry name" value="GPCRRHODOPSN"/>
</dbReference>
<dbReference type="PANTHER" id="PTHR24235:SF27">
    <property type="entry name" value="NEUROPEPTIDE RECEPTOR NPR-1"/>
    <property type="match status" value="1"/>
</dbReference>
<evidence type="ECO:0000259" key="12">
    <source>
        <dbReference type="PROSITE" id="PS50262"/>
    </source>
</evidence>
<comment type="similarity">
    <text evidence="2 9">Belongs to the G-protein coupled receptor 1 family.</text>
</comment>
<evidence type="ECO:0000313" key="14">
    <source>
        <dbReference type="WBParaSite" id="PSAMB.scaffold599size46161.g7303.t1"/>
    </source>
</evidence>
<evidence type="ECO:0000256" key="3">
    <source>
        <dbReference type="ARBA" id="ARBA00022692"/>
    </source>
</evidence>
<dbReference type="WBParaSite" id="PSAMB.scaffold599size46161.g7303.t1">
    <property type="protein sequence ID" value="PSAMB.scaffold599size46161.g7303.t1"/>
    <property type="gene ID" value="PSAMB.scaffold599size46161.g7303"/>
</dbReference>
<feature type="compositionally biased region" description="Polar residues" evidence="10">
    <location>
        <begin position="391"/>
        <end position="409"/>
    </location>
</feature>
<keyword evidence="7 9" id="KW-0675">Receptor</keyword>
<feature type="transmembrane region" description="Helical" evidence="11">
    <location>
        <begin position="145"/>
        <end position="166"/>
    </location>
</feature>
<dbReference type="PANTHER" id="PTHR24235">
    <property type="entry name" value="NEUROPEPTIDE Y RECEPTOR"/>
    <property type="match status" value="1"/>
</dbReference>
<evidence type="ECO:0000256" key="5">
    <source>
        <dbReference type="ARBA" id="ARBA00023040"/>
    </source>
</evidence>
<reference evidence="14" key="1">
    <citation type="submission" date="2022-11" db="UniProtKB">
        <authorList>
            <consortium name="WormBaseParasite"/>
        </authorList>
    </citation>
    <scope>IDENTIFICATION</scope>
</reference>
<dbReference type="AlphaFoldDB" id="A0A914WZ92"/>
<evidence type="ECO:0000256" key="9">
    <source>
        <dbReference type="RuleBase" id="RU000688"/>
    </source>
</evidence>
<keyword evidence="3 9" id="KW-0812">Transmembrane</keyword>
<evidence type="ECO:0000256" key="2">
    <source>
        <dbReference type="ARBA" id="ARBA00010663"/>
    </source>
</evidence>
<dbReference type="Proteomes" id="UP000887566">
    <property type="component" value="Unplaced"/>
</dbReference>
<dbReference type="InterPro" id="IPR000611">
    <property type="entry name" value="NPY_rcpt"/>
</dbReference>
<evidence type="ECO:0000256" key="7">
    <source>
        <dbReference type="ARBA" id="ARBA00023170"/>
    </source>
</evidence>
<evidence type="ECO:0000313" key="13">
    <source>
        <dbReference type="Proteomes" id="UP000887566"/>
    </source>
</evidence>
<dbReference type="PROSITE" id="PS50262">
    <property type="entry name" value="G_PROTEIN_RECEP_F1_2"/>
    <property type="match status" value="1"/>
</dbReference>
<organism evidence="13 14">
    <name type="scientific">Plectus sambesii</name>
    <dbReference type="NCBI Taxonomy" id="2011161"/>
    <lineage>
        <taxon>Eukaryota</taxon>
        <taxon>Metazoa</taxon>
        <taxon>Ecdysozoa</taxon>
        <taxon>Nematoda</taxon>
        <taxon>Chromadorea</taxon>
        <taxon>Plectida</taxon>
        <taxon>Plectina</taxon>
        <taxon>Plectoidea</taxon>
        <taxon>Plectidae</taxon>
        <taxon>Plectus</taxon>
    </lineage>
</organism>
<proteinExistence type="inferred from homology"/>
<dbReference type="GO" id="GO:0004983">
    <property type="term" value="F:neuropeptide Y receptor activity"/>
    <property type="evidence" value="ECO:0007669"/>
    <property type="project" value="InterPro"/>
</dbReference>
<evidence type="ECO:0000256" key="1">
    <source>
        <dbReference type="ARBA" id="ARBA00004141"/>
    </source>
</evidence>
<dbReference type="PROSITE" id="PS00237">
    <property type="entry name" value="G_PROTEIN_RECEP_F1_1"/>
    <property type="match status" value="1"/>
</dbReference>
<dbReference type="InterPro" id="IPR017452">
    <property type="entry name" value="GPCR_Rhodpsn_7TM"/>
</dbReference>
<feature type="transmembrane region" description="Helical" evidence="11">
    <location>
        <begin position="69"/>
        <end position="89"/>
    </location>
</feature>
<keyword evidence="6 11" id="KW-0472">Membrane</keyword>
<dbReference type="CDD" id="cd15203">
    <property type="entry name" value="7tmA_NPYR-like"/>
    <property type="match status" value="1"/>
</dbReference>
<keyword evidence="4 11" id="KW-1133">Transmembrane helix</keyword>
<feature type="transmembrane region" description="Helical" evidence="11">
    <location>
        <begin position="28"/>
        <end position="57"/>
    </location>
</feature>
<protein>
    <submittedName>
        <fullName evidence="14">G-protein coupled receptors family 1 profile domain-containing protein</fullName>
    </submittedName>
</protein>
<dbReference type="SMART" id="SM01381">
    <property type="entry name" value="7TM_GPCR_Srsx"/>
    <property type="match status" value="1"/>
</dbReference>
<feature type="transmembrane region" description="Helical" evidence="11">
    <location>
        <begin position="295"/>
        <end position="317"/>
    </location>
</feature>
<feature type="domain" description="G-protein coupled receptors family 1 profile" evidence="12">
    <location>
        <begin position="48"/>
        <end position="358"/>
    </location>
</feature>
<comment type="subcellular location">
    <subcellularLocation>
        <location evidence="1">Membrane</location>
        <topology evidence="1">Multi-pass membrane protein</topology>
    </subcellularLocation>
</comment>
<keyword evidence="5 9" id="KW-0297">G-protein coupled receptor</keyword>
<feature type="transmembrane region" description="Helical" evidence="11">
    <location>
        <begin position="193"/>
        <end position="221"/>
    </location>
</feature>
<dbReference type="GO" id="GO:0005886">
    <property type="term" value="C:plasma membrane"/>
    <property type="evidence" value="ECO:0007669"/>
    <property type="project" value="TreeGrafter"/>
</dbReference>
<keyword evidence="8 9" id="KW-0807">Transducer</keyword>
<dbReference type="Pfam" id="PF00001">
    <property type="entry name" value="7tm_1"/>
    <property type="match status" value="1"/>
</dbReference>
<evidence type="ECO:0000256" key="11">
    <source>
        <dbReference type="SAM" id="Phobius"/>
    </source>
</evidence>
<feature type="compositionally biased region" description="Basic and acidic residues" evidence="10">
    <location>
        <begin position="419"/>
        <end position="429"/>
    </location>
</feature>
<feature type="transmembrane region" description="Helical" evidence="11">
    <location>
        <begin position="109"/>
        <end position="133"/>
    </location>
</feature>
<dbReference type="SUPFAM" id="SSF81321">
    <property type="entry name" value="Family A G protein-coupled receptor-like"/>
    <property type="match status" value="1"/>
</dbReference>